<dbReference type="EMBL" id="JBJQOH010000003">
    <property type="protein sequence ID" value="KAL3694700.1"/>
    <property type="molecule type" value="Genomic_DNA"/>
</dbReference>
<dbReference type="Proteomes" id="UP001633002">
    <property type="component" value="Unassembled WGS sequence"/>
</dbReference>
<proteinExistence type="predicted"/>
<sequence>MSQEADFSMYVLRNRGGKYLGPHDLDEKIKLLDWIRESKLANGGKWLLGGDRNMVLYPEDSAGPTALLKGGPLAAWRSLDQRMDLVDLYHLAAAREDLRLTRQVIRSERLDQARLDRIYANRKGQWIPIIFRMKHDESEAASDHIHDIVLVDLQLRRKKGRRIRKAAYLKMDVDTIRKPGRKERLREVWEEGWSLSPDPIVAWDLAWGRIRQEFKIFRKLDREQSSTLEQ</sequence>
<dbReference type="SUPFAM" id="SSF56219">
    <property type="entry name" value="DNase I-like"/>
    <property type="match status" value="1"/>
</dbReference>
<dbReference type="AlphaFoldDB" id="A0ABD3HX70"/>
<evidence type="ECO:0000313" key="2">
    <source>
        <dbReference type="Proteomes" id="UP001633002"/>
    </source>
</evidence>
<accession>A0ABD3HX70</accession>
<comment type="caution">
    <text evidence="1">The sequence shown here is derived from an EMBL/GenBank/DDBJ whole genome shotgun (WGS) entry which is preliminary data.</text>
</comment>
<protein>
    <submittedName>
        <fullName evidence="1">Uncharacterized protein</fullName>
    </submittedName>
</protein>
<dbReference type="Gene3D" id="3.60.10.10">
    <property type="entry name" value="Endonuclease/exonuclease/phosphatase"/>
    <property type="match status" value="1"/>
</dbReference>
<organism evidence="1 2">
    <name type="scientific">Riccia sorocarpa</name>
    <dbReference type="NCBI Taxonomy" id="122646"/>
    <lineage>
        <taxon>Eukaryota</taxon>
        <taxon>Viridiplantae</taxon>
        <taxon>Streptophyta</taxon>
        <taxon>Embryophyta</taxon>
        <taxon>Marchantiophyta</taxon>
        <taxon>Marchantiopsida</taxon>
        <taxon>Marchantiidae</taxon>
        <taxon>Marchantiales</taxon>
        <taxon>Ricciaceae</taxon>
        <taxon>Riccia</taxon>
    </lineage>
</organism>
<gene>
    <name evidence="1" type="ORF">R1sor_008351</name>
</gene>
<name>A0ABD3HX70_9MARC</name>
<keyword evidence="2" id="KW-1185">Reference proteome</keyword>
<reference evidence="1 2" key="1">
    <citation type="submission" date="2024-09" db="EMBL/GenBank/DDBJ databases">
        <title>Chromosome-scale assembly of Riccia sorocarpa.</title>
        <authorList>
            <person name="Paukszto L."/>
        </authorList>
    </citation>
    <scope>NUCLEOTIDE SEQUENCE [LARGE SCALE GENOMIC DNA]</scope>
    <source>
        <strain evidence="1">LP-2024</strain>
        <tissue evidence="1">Aerial parts of the thallus</tissue>
    </source>
</reference>
<dbReference type="InterPro" id="IPR036691">
    <property type="entry name" value="Endo/exonu/phosph_ase_sf"/>
</dbReference>
<evidence type="ECO:0000313" key="1">
    <source>
        <dbReference type="EMBL" id="KAL3694700.1"/>
    </source>
</evidence>